<comment type="caution">
    <text evidence="2">The sequence shown here is derived from an EMBL/GenBank/DDBJ whole genome shotgun (WGS) entry which is preliminary data.</text>
</comment>
<dbReference type="OrthoDB" id="581532at2"/>
<evidence type="ECO:0000313" key="2">
    <source>
        <dbReference type="EMBL" id="EIT69184.1"/>
    </source>
</evidence>
<organism evidence="2 3">
    <name type="scientific">Hydrocarboniphaga effusa AP103</name>
    <dbReference type="NCBI Taxonomy" id="1172194"/>
    <lineage>
        <taxon>Bacteria</taxon>
        <taxon>Pseudomonadati</taxon>
        <taxon>Pseudomonadota</taxon>
        <taxon>Gammaproteobacteria</taxon>
        <taxon>Nevskiales</taxon>
        <taxon>Nevskiaceae</taxon>
        <taxon>Hydrocarboniphaga</taxon>
    </lineage>
</organism>
<dbReference type="PROSITE" id="PS51340">
    <property type="entry name" value="MOSC"/>
    <property type="match status" value="1"/>
</dbReference>
<dbReference type="InterPro" id="IPR005302">
    <property type="entry name" value="MoCF_Sase_C"/>
</dbReference>
<dbReference type="InterPro" id="IPR005303">
    <property type="entry name" value="MOCOS_middle"/>
</dbReference>
<evidence type="ECO:0000259" key="1">
    <source>
        <dbReference type="PROSITE" id="PS51340"/>
    </source>
</evidence>
<keyword evidence="3" id="KW-1185">Reference proteome</keyword>
<dbReference type="STRING" id="1172194.WQQ_27660"/>
<dbReference type="GO" id="GO:0030170">
    <property type="term" value="F:pyridoxal phosphate binding"/>
    <property type="evidence" value="ECO:0007669"/>
    <property type="project" value="InterPro"/>
</dbReference>
<dbReference type="SUPFAM" id="SSF141673">
    <property type="entry name" value="MOSC N-terminal domain-like"/>
    <property type="match status" value="1"/>
</dbReference>
<gene>
    <name evidence="2" type="ORF">WQQ_27660</name>
</gene>
<dbReference type="Pfam" id="PF03476">
    <property type="entry name" value="MOSC_N"/>
    <property type="match status" value="1"/>
</dbReference>
<dbReference type="Proteomes" id="UP000003704">
    <property type="component" value="Unassembled WGS sequence"/>
</dbReference>
<dbReference type="RefSeq" id="WP_007185707.1">
    <property type="nucleotide sequence ID" value="NZ_AKGD01000002.1"/>
</dbReference>
<reference evidence="2 3" key="1">
    <citation type="journal article" date="2012" name="J. Bacteriol.">
        <title>Genome Sequence of n-Alkane-Degrading Hydrocarboniphaga effusa Strain AP103T (ATCC BAA-332T).</title>
        <authorList>
            <person name="Chang H.K."/>
            <person name="Zylstra G.J."/>
            <person name="Chae J.C."/>
        </authorList>
    </citation>
    <scope>NUCLEOTIDE SEQUENCE [LARGE SCALE GENOMIC DNA]</scope>
    <source>
        <strain evidence="2 3">AP103</strain>
    </source>
</reference>
<protein>
    <recommendedName>
        <fullName evidence="1">MOSC domain-containing protein</fullName>
    </recommendedName>
</protein>
<proteinExistence type="predicted"/>
<dbReference type="AlphaFoldDB" id="I7ZBD1"/>
<dbReference type="PANTHER" id="PTHR14237:SF19">
    <property type="entry name" value="MITOCHONDRIAL AMIDOXIME REDUCING COMPONENT 1"/>
    <property type="match status" value="1"/>
</dbReference>
<dbReference type="Pfam" id="PF03473">
    <property type="entry name" value="MOSC"/>
    <property type="match status" value="1"/>
</dbReference>
<name>I7ZBD1_9GAMM</name>
<feature type="domain" description="MOSC" evidence="1">
    <location>
        <begin position="126"/>
        <end position="270"/>
    </location>
</feature>
<dbReference type="PANTHER" id="PTHR14237">
    <property type="entry name" value="MOLYBDOPTERIN COFACTOR SULFURASE MOSC"/>
    <property type="match status" value="1"/>
</dbReference>
<dbReference type="InterPro" id="IPR011037">
    <property type="entry name" value="Pyrv_Knase-like_insert_dom_sf"/>
</dbReference>
<sequence>MPITLTGLHLYPIKSCAALSPSQAVVEPRGLAHDRRWMIVDAQGRFITGREVPRLVLIRVEPGPHGLRLRAPGMPEIIAGWPPPSAPRMSVTVWKSTVEAQLSRLDVDIWVSRFLQYDARLVHMDARSSRPIAEPGDPSRPRAGDEVSFADAYPLLLISQASLDGLNAKLQKPVPMLRFRPNLVVDGVPEHAEDGWRRMRIGGIEFELVKPCTRCGFTTVMPETGTLDPSGEPLRTLAQYRRREKGVIFGQNVIARGAGRLRVGDQVEVIA</sequence>
<dbReference type="PATRIC" id="fig|1172194.4.peg.2676"/>
<evidence type="ECO:0000313" key="3">
    <source>
        <dbReference type="Proteomes" id="UP000003704"/>
    </source>
</evidence>
<dbReference type="GO" id="GO:0030151">
    <property type="term" value="F:molybdenum ion binding"/>
    <property type="evidence" value="ECO:0007669"/>
    <property type="project" value="InterPro"/>
</dbReference>
<dbReference type="GO" id="GO:0003824">
    <property type="term" value="F:catalytic activity"/>
    <property type="evidence" value="ECO:0007669"/>
    <property type="project" value="InterPro"/>
</dbReference>
<dbReference type="SUPFAM" id="SSF50800">
    <property type="entry name" value="PK beta-barrel domain-like"/>
    <property type="match status" value="1"/>
</dbReference>
<accession>I7ZBD1</accession>
<dbReference type="EMBL" id="AKGD01000002">
    <property type="protein sequence ID" value="EIT69184.1"/>
    <property type="molecule type" value="Genomic_DNA"/>
</dbReference>